<organism evidence="6 7">
    <name type="scientific">Mycobacterium rhizamassiliense</name>
    <dbReference type="NCBI Taxonomy" id="1841860"/>
    <lineage>
        <taxon>Bacteria</taxon>
        <taxon>Bacillati</taxon>
        <taxon>Actinomycetota</taxon>
        <taxon>Actinomycetes</taxon>
        <taxon>Mycobacteriales</taxon>
        <taxon>Mycobacteriaceae</taxon>
        <taxon>Mycobacterium</taxon>
    </lineage>
</organism>
<dbReference type="InterPro" id="IPR037402">
    <property type="entry name" value="YidZ_PBP2"/>
</dbReference>
<dbReference type="Proteomes" id="UP000240988">
    <property type="component" value="Unassembled WGS sequence"/>
</dbReference>
<dbReference type="SUPFAM" id="SSF46785">
    <property type="entry name" value="Winged helix' DNA-binding domain"/>
    <property type="match status" value="1"/>
</dbReference>
<evidence type="ECO:0000256" key="1">
    <source>
        <dbReference type="ARBA" id="ARBA00009437"/>
    </source>
</evidence>
<dbReference type="InterPro" id="IPR000847">
    <property type="entry name" value="LysR_HTH_N"/>
</dbReference>
<dbReference type="AlphaFoldDB" id="A0A2U3NQ58"/>
<keyword evidence="2" id="KW-0805">Transcription regulation</keyword>
<evidence type="ECO:0000256" key="4">
    <source>
        <dbReference type="ARBA" id="ARBA00023163"/>
    </source>
</evidence>
<dbReference type="Pfam" id="PF03466">
    <property type="entry name" value="LysR_substrate"/>
    <property type="match status" value="1"/>
</dbReference>
<evidence type="ECO:0000256" key="3">
    <source>
        <dbReference type="ARBA" id="ARBA00023125"/>
    </source>
</evidence>
<dbReference type="Gene3D" id="1.10.10.10">
    <property type="entry name" value="Winged helix-like DNA-binding domain superfamily/Winged helix DNA-binding domain"/>
    <property type="match status" value="1"/>
</dbReference>
<dbReference type="InterPro" id="IPR005119">
    <property type="entry name" value="LysR_subst-bd"/>
</dbReference>
<evidence type="ECO:0000259" key="5">
    <source>
        <dbReference type="PROSITE" id="PS50931"/>
    </source>
</evidence>
<dbReference type="PROSITE" id="PS50931">
    <property type="entry name" value="HTH_LYSR"/>
    <property type="match status" value="1"/>
</dbReference>
<gene>
    <name evidence="6" type="ORF">MRAB57_1349</name>
</gene>
<dbReference type="STRING" id="1841860.GCA_900157375_01350"/>
<sequence length="314" mass="34476">MLSTHIDRVDLNLLPPLVALLEERHVSRAAGRLALSQPAMSRALQRLRRHFGDELLVRGPDGYSLTPRAERLRAQLATVVTELDQLFASESFDPATTAQSFRLAVSDYTVSAFGPALVRQILKRAPNSTVACEALDARAFDKLDAGTLDLAVYGRPVPERYSGQHLFTDSFVCVVAAEHPLAQRTSVTLAQYLRWPHLSIDIGQPGLDGLLEARDIVRRVAVVMPYHVSGPGILPGTDLILTVPSRLVSQLDSGRTKVLDAPRELGDVAFYAVWHPRVDNDPSHRWLREIVRGAAGPGRRAAKDHTRPTDGAQT</sequence>
<keyword evidence="4" id="KW-0804">Transcription</keyword>
<dbReference type="InterPro" id="IPR050389">
    <property type="entry name" value="LysR-type_TF"/>
</dbReference>
<evidence type="ECO:0000313" key="6">
    <source>
        <dbReference type="EMBL" id="SPM33545.1"/>
    </source>
</evidence>
<dbReference type="Gene3D" id="3.40.190.10">
    <property type="entry name" value="Periplasmic binding protein-like II"/>
    <property type="match status" value="2"/>
</dbReference>
<keyword evidence="7" id="KW-1185">Reference proteome</keyword>
<proteinExistence type="inferred from homology"/>
<dbReference type="RefSeq" id="WP_077086898.1">
    <property type="nucleotide sequence ID" value="NZ_LT721901.1"/>
</dbReference>
<evidence type="ECO:0000313" key="7">
    <source>
        <dbReference type="Proteomes" id="UP000240988"/>
    </source>
</evidence>
<accession>A0A2U3NQ58</accession>
<reference evidence="6 7" key="1">
    <citation type="submission" date="2017-01" db="EMBL/GenBank/DDBJ databases">
        <authorList>
            <consortium name="Urmite Genomes"/>
        </authorList>
    </citation>
    <scope>NUCLEOTIDE SEQUENCE [LARGE SCALE GENOMIC DNA]</scope>
    <source>
        <strain evidence="6 7">AB57</strain>
    </source>
</reference>
<dbReference type="GO" id="GO:0003677">
    <property type="term" value="F:DNA binding"/>
    <property type="evidence" value="ECO:0007669"/>
    <property type="project" value="UniProtKB-KW"/>
</dbReference>
<dbReference type="InterPro" id="IPR036390">
    <property type="entry name" value="WH_DNA-bd_sf"/>
</dbReference>
<dbReference type="EMBL" id="FUFA01000002">
    <property type="protein sequence ID" value="SPM33545.1"/>
    <property type="molecule type" value="Genomic_DNA"/>
</dbReference>
<feature type="domain" description="HTH lysR-type" evidence="5">
    <location>
        <begin position="9"/>
        <end position="66"/>
    </location>
</feature>
<evidence type="ECO:0000256" key="2">
    <source>
        <dbReference type="ARBA" id="ARBA00023015"/>
    </source>
</evidence>
<name>A0A2U3NQ58_9MYCO</name>
<dbReference type="SUPFAM" id="SSF53850">
    <property type="entry name" value="Periplasmic binding protein-like II"/>
    <property type="match status" value="1"/>
</dbReference>
<dbReference type="OrthoDB" id="8717159at2"/>
<dbReference type="CDD" id="cd08417">
    <property type="entry name" value="PBP2_Nitroaromatics_like"/>
    <property type="match status" value="1"/>
</dbReference>
<protein>
    <submittedName>
        <fullName evidence="6">LysR family transcriptional regulator</fullName>
    </submittedName>
</protein>
<comment type="similarity">
    <text evidence="1">Belongs to the LysR transcriptional regulatory family.</text>
</comment>
<keyword evidence="3" id="KW-0238">DNA-binding</keyword>
<dbReference type="PANTHER" id="PTHR30118">
    <property type="entry name" value="HTH-TYPE TRANSCRIPTIONAL REGULATOR LEUO-RELATED"/>
    <property type="match status" value="1"/>
</dbReference>
<dbReference type="PANTHER" id="PTHR30118:SF15">
    <property type="entry name" value="TRANSCRIPTIONAL REGULATORY PROTEIN"/>
    <property type="match status" value="1"/>
</dbReference>
<dbReference type="InterPro" id="IPR036388">
    <property type="entry name" value="WH-like_DNA-bd_sf"/>
</dbReference>
<dbReference type="Pfam" id="PF00126">
    <property type="entry name" value="HTH_1"/>
    <property type="match status" value="1"/>
</dbReference>
<dbReference type="GO" id="GO:0003700">
    <property type="term" value="F:DNA-binding transcription factor activity"/>
    <property type="evidence" value="ECO:0007669"/>
    <property type="project" value="InterPro"/>
</dbReference>
<dbReference type="PRINTS" id="PR00039">
    <property type="entry name" value="HTHLYSR"/>
</dbReference>